<accession>A0A2P2R3T1</accession>
<name>A0A2P2R3T1_RHIMU</name>
<protein>
    <submittedName>
        <fullName evidence="1">Uncharacterized protein</fullName>
    </submittedName>
</protein>
<proteinExistence type="predicted"/>
<reference evidence="1" key="1">
    <citation type="submission" date="2018-02" db="EMBL/GenBank/DDBJ databases">
        <title>Rhizophora mucronata_Transcriptome.</title>
        <authorList>
            <person name="Meera S.P."/>
            <person name="Sreeshan A."/>
            <person name="Augustine A."/>
        </authorList>
    </citation>
    <scope>NUCLEOTIDE SEQUENCE</scope>
    <source>
        <tissue evidence="1">Leaf</tissue>
    </source>
</reference>
<sequence length="20" mass="2254">MLHAKIHSSHDVYNIVGFQG</sequence>
<dbReference type="AlphaFoldDB" id="A0A2P2R3T1"/>
<evidence type="ECO:0000313" key="1">
    <source>
        <dbReference type="EMBL" id="MBX73850.1"/>
    </source>
</evidence>
<dbReference type="EMBL" id="GGEC01093366">
    <property type="protein sequence ID" value="MBX73850.1"/>
    <property type="molecule type" value="Transcribed_RNA"/>
</dbReference>
<organism evidence="1">
    <name type="scientific">Rhizophora mucronata</name>
    <name type="common">Asiatic mangrove</name>
    <dbReference type="NCBI Taxonomy" id="61149"/>
    <lineage>
        <taxon>Eukaryota</taxon>
        <taxon>Viridiplantae</taxon>
        <taxon>Streptophyta</taxon>
        <taxon>Embryophyta</taxon>
        <taxon>Tracheophyta</taxon>
        <taxon>Spermatophyta</taxon>
        <taxon>Magnoliopsida</taxon>
        <taxon>eudicotyledons</taxon>
        <taxon>Gunneridae</taxon>
        <taxon>Pentapetalae</taxon>
        <taxon>rosids</taxon>
        <taxon>fabids</taxon>
        <taxon>Malpighiales</taxon>
        <taxon>Rhizophoraceae</taxon>
        <taxon>Rhizophora</taxon>
    </lineage>
</organism>